<dbReference type="Pfam" id="PF09346">
    <property type="entry name" value="SMI1_KNR4"/>
    <property type="match status" value="1"/>
</dbReference>
<dbReference type="PANTHER" id="PTHR47432">
    <property type="entry name" value="CELL WALL ASSEMBLY REGULATOR SMI1"/>
    <property type="match status" value="1"/>
</dbReference>
<dbReference type="EMBL" id="BSTX01000008">
    <property type="protein sequence ID" value="GLZ81887.1"/>
    <property type="molecule type" value="Genomic_DNA"/>
</dbReference>
<gene>
    <name evidence="2" type="ORF">Afil01_66940</name>
</gene>
<dbReference type="PANTHER" id="PTHR47432:SF1">
    <property type="entry name" value="CELL WALL ASSEMBLY REGULATOR SMI1"/>
    <property type="match status" value="1"/>
</dbReference>
<dbReference type="RefSeq" id="WP_285667453.1">
    <property type="nucleotide sequence ID" value="NZ_BSTX01000008.1"/>
</dbReference>
<proteinExistence type="predicted"/>
<keyword evidence="3" id="KW-1185">Reference proteome</keyword>
<evidence type="ECO:0000313" key="2">
    <source>
        <dbReference type="EMBL" id="GLZ81887.1"/>
    </source>
</evidence>
<evidence type="ECO:0000259" key="1">
    <source>
        <dbReference type="Pfam" id="PF09346"/>
    </source>
</evidence>
<dbReference type="InterPro" id="IPR037883">
    <property type="entry name" value="Knr4/Smi1-like_sf"/>
</dbReference>
<name>A0A9W6SU54_9ACTN</name>
<dbReference type="InterPro" id="IPR051873">
    <property type="entry name" value="KNR4/SMI1_regulator"/>
</dbReference>
<organism evidence="2 3">
    <name type="scientific">Actinorhabdospora filicis</name>
    <dbReference type="NCBI Taxonomy" id="1785913"/>
    <lineage>
        <taxon>Bacteria</taxon>
        <taxon>Bacillati</taxon>
        <taxon>Actinomycetota</taxon>
        <taxon>Actinomycetes</taxon>
        <taxon>Micromonosporales</taxon>
        <taxon>Micromonosporaceae</taxon>
        <taxon>Actinorhabdospora</taxon>
    </lineage>
</organism>
<comment type="caution">
    <text evidence="2">The sequence shown here is derived from an EMBL/GenBank/DDBJ whole genome shotgun (WGS) entry which is preliminary data.</text>
</comment>
<reference evidence="2" key="1">
    <citation type="submission" date="2023-03" db="EMBL/GenBank/DDBJ databases">
        <title>Actinorhabdospora filicis NBRC 111898.</title>
        <authorList>
            <person name="Ichikawa N."/>
            <person name="Sato H."/>
            <person name="Tonouchi N."/>
        </authorList>
    </citation>
    <scope>NUCLEOTIDE SEQUENCE</scope>
    <source>
        <strain evidence="2">NBRC 111898</strain>
    </source>
</reference>
<dbReference type="InterPro" id="IPR018958">
    <property type="entry name" value="Knr4/Smi1-like_dom"/>
</dbReference>
<evidence type="ECO:0000313" key="3">
    <source>
        <dbReference type="Proteomes" id="UP001165079"/>
    </source>
</evidence>
<dbReference type="SUPFAM" id="SSF160631">
    <property type="entry name" value="SMI1/KNR4-like"/>
    <property type="match status" value="1"/>
</dbReference>
<protein>
    <recommendedName>
        <fullName evidence="1">Knr4/Smi1-like domain-containing protein</fullName>
    </recommendedName>
</protein>
<feature type="domain" description="Knr4/Smi1-like" evidence="1">
    <location>
        <begin position="75"/>
        <end position="212"/>
    </location>
</feature>
<dbReference type="AlphaFoldDB" id="A0A9W6SU54"/>
<dbReference type="Proteomes" id="UP001165079">
    <property type="component" value="Unassembled WGS sequence"/>
</dbReference>
<accession>A0A9W6SU54</accession>
<sequence length="321" mass="34691">MPDAVPVREFAETYPFRLILDPGFRFPGEPRHPSPQPEIGPPTDPAVLAEVGDLVAEFIARYTEIIGHPPDLGAGCTEADLLAAERAIGLRLPDDVRALFRLVEWDPDETGLLGRQSLLPLEGLTEGYLSGEPGVVAFDDGPFTVIPVLGEPEPHGHVRRIHRSDRWLTFAGDMSGNVCVLDLDPGPLGRRGQLIEYGRDFYDSVGYVADSVLGLLREVVAALRAGDHESDGDRLFPGDGIGASYPVPARHLESPLRLDLSHGGLAELAALADAPALRVLTLNPAQWGRLRETGRVPGNLAAAELTGSVTLDEAREWATWF</sequence>